<protein>
    <recommendedName>
        <fullName evidence="3">Apea-like HEPN domain-containing protein</fullName>
    </recommendedName>
</protein>
<accession>A0A7T2WVI9</accession>
<dbReference type="AlphaFoldDB" id="A0A7T2WVI9"/>
<sequence length="253" mass="27623">MVHQWLLFDPMPSAEAEALYKEFSTKLPVLSLRMSASFRIGPWTDLSVARQDTYNGPMPTLIAAEHVPAPLWAETSISNSKVGWEGWLDSCPVVEDPRLIAALELYVSANDDSMARSQFLTYLTILDSLAEQWPREAAAIQWIEDRLKDAVVVADRGLGDALRNLKRISHGKAVRELVGRAAIAKGLDTATTKALMKKAGDLYTVRSQLSHAGNTDIPDVQSARNLAEVVLNQAALQPSLLDVPMDSDAGTAT</sequence>
<organism evidence="1 2">
    <name type="scientific">Burkholderia humptydooensis</name>
    <dbReference type="NCBI Taxonomy" id="430531"/>
    <lineage>
        <taxon>Bacteria</taxon>
        <taxon>Pseudomonadati</taxon>
        <taxon>Pseudomonadota</taxon>
        <taxon>Betaproteobacteria</taxon>
        <taxon>Burkholderiales</taxon>
        <taxon>Burkholderiaceae</taxon>
        <taxon>Burkholderia</taxon>
        <taxon>pseudomallei group</taxon>
    </lineage>
</organism>
<dbReference type="EMBL" id="CP065685">
    <property type="protein sequence ID" value="QPS41996.1"/>
    <property type="molecule type" value="Genomic_DNA"/>
</dbReference>
<evidence type="ECO:0000313" key="1">
    <source>
        <dbReference type="EMBL" id="QPS41996.1"/>
    </source>
</evidence>
<dbReference type="RefSeq" id="WP_144411849.1">
    <property type="nucleotide sequence ID" value="NZ_CP013381.1"/>
</dbReference>
<keyword evidence="1" id="KW-0614">Plasmid</keyword>
<dbReference type="KEGG" id="bhg:I6G56_00255"/>
<evidence type="ECO:0000313" key="2">
    <source>
        <dbReference type="Proteomes" id="UP000594943"/>
    </source>
</evidence>
<proteinExistence type="predicted"/>
<reference evidence="1 2" key="1">
    <citation type="submission" date="2020-12" db="EMBL/GenBank/DDBJ databases">
        <title>FDA dAtabase for Regulatory Grade micrObial Sequences (FDA-ARGOS): Supporting development and validation of Infectious Disease Dx tests.</title>
        <authorList>
            <person name="Nelson B."/>
            <person name="Plummer A."/>
            <person name="Tallon L."/>
            <person name="Sadzewicz L."/>
            <person name="Zhao X."/>
            <person name="Boylan J."/>
            <person name="Ott S."/>
            <person name="Bowen H."/>
            <person name="Vavikolanu K."/>
            <person name="Mehta A."/>
            <person name="Aluvathingal J."/>
            <person name="Nadendla S."/>
            <person name="Myers T."/>
            <person name="Yan Y."/>
            <person name="Sichtig H."/>
        </authorList>
    </citation>
    <scope>NUCLEOTIDE SEQUENCE [LARGE SCALE GENOMIC DNA]</scope>
    <source>
        <strain evidence="1 2">FDAARGOS_899</strain>
        <plasmid evidence="1 2">unnamed</plasmid>
    </source>
</reference>
<gene>
    <name evidence="1" type="ORF">I6G56_00255</name>
</gene>
<geneLocation type="plasmid" evidence="1 2">
    <name>unnamed</name>
</geneLocation>
<name>A0A7T2WVI9_9BURK</name>
<evidence type="ECO:0008006" key="3">
    <source>
        <dbReference type="Google" id="ProtNLM"/>
    </source>
</evidence>
<dbReference type="Proteomes" id="UP000594943">
    <property type="component" value="Plasmid unnamed"/>
</dbReference>